<proteinExistence type="predicted"/>
<accession>A0A2T4UGC7</accession>
<evidence type="ECO:0000313" key="2">
    <source>
        <dbReference type="EMBL" id="PTL58278.1"/>
    </source>
</evidence>
<dbReference type="Pfam" id="PF02464">
    <property type="entry name" value="CinA"/>
    <property type="match status" value="1"/>
</dbReference>
<gene>
    <name evidence="2" type="ORF">C7Y72_00750</name>
</gene>
<organism evidence="2 3">
    <name type="scientific">Paraconexibacter algicola</name>
    <dbReference type="NCBI Taxonomy" id="2133960"/>
    <lineage>
        <taxon>Bacteria</taxon>
        <taxon>Bacillati</taxon>
        <taxon>Actinomycetota</taxon>
        <taxon>Thermoleophilia</taxon>
        <taxon>Solirubrobacterales</taxon>
        <taxon>Paraconexibacteraceae</taxon>
        <taxon>Paraconexibacter</taxon>
    </lineage>
</organism>
<sequence>MLPADLTAPALRVADLLRARGQTVAVGESSSGGLICAALLSVAGASAYYRGGTVVYDRTSIEAFLVGATEMDPGRRGACEHLATFHARSAAAKVGADWGVGEAGAAGPSGNPYGDPAGHTWVAVAGPQGALRTRHLLTGEEDRERNMVAFAVAALDELAAALTGPDA</sequence>
<reference evidence="2 3" key="1">
    <citation type="submission" date="2018-03" db="EMBL/GenBank/DDBJ databases">
        <title>Aquarubrobacter algicola gen. nov., sp. nov., a novel actinobacterium isolated from shallow eutrophic lake during the end of cyanobacterial harmful algal blooms.</title>
        <authorList>
            <person name="Chun S.J."/>
        </authorList>
    </citation>
    <scope>NUCLEOTIDE SEQUENCE [LARGE SCALE GENOMIC DNA]</scope>
    <source>
        <strain evidence="2 3">Seoho-28</strain>
    </source>
</reference>
<dbReference type="InterPro" id="IPR036653">
    <property type="entry name" value="CinA-like_C"/>
</dbReference>
<evidence type="ECO:0000259" key="1">
    <source>
        <dbReference type="Pfam" id="PF02464"/>
    </source>
</evidence>
<feature type="domain" description="CinA C-terminal" evidence="1">
    <location>
        <begin position="10"/>
        <end position="160"/>
    </location>
</feature>
<dbReference type="Proteomes" id="UP000240739">
    <property type="component" value="Unassembled WGS sequence"/>
</dbReference>
<dbReference type="RefSeq" id="WP_107566716.1">
    <property type="nucleotide sequence ID" value="NZ_PYYB01000001.1"/>
</dbReference>
<dbReference type="SUPFAM" id="SSF142433">
    <property type="entry name" value="CinA-like"/>
    <property type="match status" value="1"/>
</dbReference>
<keyword evidence="3" id="KW-1185">Reference proteome</keyword>
<dbReference type="InterPro" id="IPR008136">
    <property type="entry name" value="CinA_C"/>
</dbReference>
<name>A0A2T4UGC7_9ACTN</name>
<dbReference type="Gene3D" id="3.90.950.20">
    <property type="entry name" value="CinA-like"/>
    <property type="match status" value="1"/>
</dbReference>
<protein>
    <submittedName>
        <fullName evidence="2">Damage-inducible protein</fullName>
    </submittedName>
</protein>
<dbReference type="OrthoDB" id="1253990at2"/>
<dbReference type="EMBL" id="PYYB01000001">
    <property type="protein sequence ID" value="PTL58278.1"/>
    <property type="molecule type" value="Genomic_DNA"/>
</dbReference>
<evidence type="ECO:0000313" key="3">
    <source>
        <dbReference type="Proteomes" id="UP000240739"/>
    </source>
</evidence>
<dbReference type="AlphaFoldDB" id="A0A2T4UGC7"/>
<comment type="caution">
    <text evidence="2">The sequence shown here is derived from an EMBL/GenBank/DDBJ whole genome shotgun (WGS) entry which is preliminary data.</text>
</comment>